<organism evidence="1 2">
    <name type="scientific">Martelella endophytica</name>
    <dbReference type="NCBI Taxonomy" id="1486262"/>
    <lineage>
        <taxon>Bacteria</taxon>
        <taxon>Pseudomonadati</taxon>
        <taxon>Pseudomonadota</taxon>
        <taxon>Alphaproteobacteria</taxon>
        <taxon>Hyphomicrobiales</taxon>
        <taxon>Aurantimonadaceae</taxon>
        <taxon>Martelella</taxon>
    </lineage>
</organism>
<name>A0A0D5LTW5_MAREN</name>
<proteinExistence type="predicted"/>
<dbReference type="EMBL" id="CP010803">
    <property type="protein sequence ID" value="AJY47207.1"/>
    <property type="molecule type" value="Genomic_DNA"/>
</dbReference>
<sequence length="88" mass="9650">MDDLQQLDRALDRLAGAGFAMGPEWEALHDLCQNHEGSRSFDAAHALCHRIEGDHANAGYWYRRAGRPVVTGSFESEAAALRAEIATP</sequence>
<dbReference type="HOGENOM" id="CLU_165468_1_0_5"/>
<dbReference type="Proteomes" id="UP000032611">
    <property type="component" value="Chromosome"/>
</dbReference>
<protein>
    <submittedName>
        <fullName evidence="1">Uncharacterized protein</fullName>
    </submittedName>
</protein>
<evidence type="ECO:0000313" key="2">
    <source>
        <dbReference type="Proteomes" id="UP000032611"/>
    </source>
</evidence>
<evidence type="ECO:0000313" key="1">
    <source>
        <dbReference type="EMBL" id="AJY47207.1"/>
    </source>
</evidence>
<dbReference type="AlphaFoldDB" id="A0A0D5LTW5"/>
<accession>A0A0D5LTW5</accession>
<keyword evidence="2" id="KW-1185">Reference proteome</keyword>
<reference evidence="1 2" key="1">
    <citation type="journal article" date="2015" name="Genome Announc.">
        <title>Complete genome sequence of Martelella endophytica YC6887, which has antifungal activity associated with a halophyte.</title>
        <authorList>
            <person name="Khan A."/>
            <person name="Khan H."/>
            <person name="Chung E.J."/>
            <person name="Hossain M.T."/>
            <person name="Chung Y.R."/>
        </authorList>
    </citation>
    <scope>NUCLEOTIDE SEQUENCE [LARGE SCALE GENOMIC DNA]</scope>
    <source>
        <strain evidence="1">YC6887</strain>
    </source>
</reference>
<dbReference type="RefSeq" id="WP_045683403.1">
    <property type="nucleotide sequence ID" value="NZ_CP010803.1"/>
</dbReference>
<dbReference type="KEGG" id="mey:TM49_18460"/>
<dbReference type="OrthoDB" id="370799at2"/>
<dbReference type="STRING" id="1486262.TM49_18460"/>
<gene>
    <name evidence="1" type="ORF">TM49_18460</name>
</gene>
<dbReference type="PATRIC" id="fig|1486262.3.peg.3821"/>